<dbReference type="RefSeq" id="WP_209510356.1">
    <property type="nucleotide sequence ID" value="NZ_JAGGKS010000001.1"/>
</dbReference>
<gene>
    <name evidence="2" type="ORF">J2Z76_000459</name>
</gene>
<dbReference type="EMBL" id="JAGGKS010000001">
    <property type="protein sequence ID" value="MBP1924606.1"/>
    <property type="molecule type" value="Genomic_DNA"/>
</dbReference>
<sequence>MTIRELIKYKDMETYRKLQQIKYSSTSKKIKLGDSPKNLMKSNSYKRDKGAIKQTRWDK</sequence>
<keyword evidence="3" id="KW-1185">Reference proteome</keyword>
<evidence type="ECO:0000256" key="1">
    <source>
        <dbReference type="SAM" id="MobiDB-lite"/>
    </source>
</evidence>
<evidence type="ECO:0000313" key="3">
    <source>
        <dbReference type="Proteomes" id="UP001519342"/>
    </source>
</evidence>
<accession>A0ABS4GAA5</accession>
<dbReference type="Proteomes" id="UP001519342">
    <property type="component" value="Unassembled WGS sequence"/>
</dbReference>
<name>A0ABS4GAA5_9FIRM</name>
<feature type="compositionally biased region" description="Basic and acidic residues" evidence="1">
    <location>
        <begin position="45"/>
        <end position="59"/>
    </location>
</feature>
<feature type="region of interest" description="Disordered" evidence="1">
    <location>
        <begin position="26"/>
        <end position="59"/>
    </location>
</feature>
<comment type="caution">
    <text evidence="2">The sequence shown here is derived from an EMBL/GenBank/DDBJ whole genome shotgun (WGS) entry which is preliminary data.</text>
</comment>
<organism evidence="2 3">
    <name type="scientific">Sedimentibacter acidaminivorans</name>
    <dbReference type="NCBI Taxonomy" id="913099"/>
    <lineage>
        <taxon>Bacteria</taxon>
        <taxon>Bacillati</taxon>
        <taxon>Bacillota</taxon>
        <taxon>Tissierellia</taxon>
        <taxon>Sedimentibacter</taxon>
    </lineage>
</organism>
<proteinExistence type="predicted"/>
<evidence type="ECO:0000313" key="2">
    <source>
        <dbReference type="EMBL" id="MBP1924606.1"/>
    </source>
</evidence>
<protein>
    <submittedName>
        <fullName evidence="2">Uncharacterized protein</fullName>
    </submittedName>
</protein>
<reference evidence="2 3" key="1">
    <citation type="submission" date="2021-03" db="EMBL/GenBank/DDBJ databases">
        <title>Genomic Encyclopedia of Type Strains, Phase IV (KMG-IV): sequencing the most valuable type-strain genomes for metagenomic binning, comparative biology and taxonomic classification.</title>
        <authorList>
            <person name="Goeker M."/>
        </authorList>
    </citation>
    <scope>NUCLEOTIDE SEQUENCE [LARGE SCALE GENOMIC DNA]</scope>
    <source>
        <strain evidence="2 3">DSM 24004</strain>
    </source>
</reference>